<evidence type="ECO:0000313" key="2">
    <source>
        <dbReference type="EMBL" id="MCJ2179490.1"/>
    </source>
</evidence>
<dbReference type="Proteomes" id="UP001162880">
    <property type="component" value="Unassembled WGS sequence"/>
</dbReference>
<reference evidence="2" key="1">
    <citation type="submission" date="2022-03" db="EMBL/GenBank/DDBJ databases">
        <title>Identification of a novel bacterium isolated from mangrove sediments.</title>
        <authorList>
            <person name="Pan X."/>
        </authorList>
    </citation>
    <scope>NUCLEOTIDE SEQUENCE</scope>
    <source>
        <strain evidence="2">B2580</strain>
    </source>
</reference>
<sequence length="163" mass="17282">MVQEERRRELRTSTVLEARLRWRGAEQETTVLDVSSCGIQAAMPEPPARGTVVELLAGSHALVCQVRWQVGDRFGASFKEPISVSALLESQQGPVTLSELAAPRGFLAGLTRRATAAGRGLQLTAFAIVAGATAWTISTYAKNSPAPVEAARTAMAGSISVPH</sequence>
<name>A0ABT0B3J1_9SPHN</name>
<feature type="domain" description="PilZ" evidence="1">
    <location>
        <begin position="5"/>
        <end position="85"/>
    </location>
</feature>
<dbReference type="EMBL" id="JALHLE010000019">
    <property type="protein sequence ID" value="MCJ2179490.1"/>
    <property type="molecule type" value="Genomic_DNA"/>
</dbReference>
<gene>
    <name evidence="2" type="ORF">MTR64_13010</name>
</gene>
<accession>A0ABT0B3J1</accession>
<evidence type="ECO:0000259" key="1">
    <source>
        <dbReference type="Pfam" id="PF07238"/>
    </source>
</evidence>
<dbReference type="SUPFAM" id="SSF141371">
    <property type="entry name" value="PilZ domain-like"/>
    <property type="match status" value="1"/>
</dbReference>
<dbReference type="RefSeq" id="WP_243994513.1">
    <property type="nucleotide sequence ID" value="NZ_JALHLE010000019.1"/>
</dbReference>
<dbReference type="InterPro" id="IPR009875">
    <property type="entry name" value="PilZ_domain"/>
</dbReference>
<dbReference type="Pfam" id="PF07238">
    <property type="entry name" value="PilZ"/>
    <property type="match status" value="1"/>
</dbReference>
<proteinExistence type="predicted"/>
<protein>
    <submittedName>
        <fullName evidence="2">PilZ domain-containing protein</fullName>
    </submittedName>
</protein>
<keyword evidence="3" id="KW-1185">Reference proteome</keyword>
<comment type="caution">
    <text evidence="2">The sequence shown here is derived from an EMBL/GenBank/DDBJ whole genome shotgun (WGS) entry which is preliminary data.</text>
</comment>
<evidence type="ECO:0000313" key="3">
    <source>
        <dbReference type="Proteomes" id="UP001162880"/>
    </source>
</evidence>
<organism evidence="2 3">
    <name type="scientific">Novosphingobium album</name>
    <name type="common">ex Hu et al. 2023</name>
    <dbReference type="NCBI Taxonomy" id="2930093"/>
    <lineage>
        <taxon>Bacteria</taxon>
        <taxon>Pseudomonadati</taxon>
        <taxon>Pseudomonadota</taxon>
        <taxon>Alphaproteobacteria</taxon>
        <taxon>Sphingomonadales</taxon>
        <taxon>Sphingomonadaceae</taxon>
        <taxon>Novosphingobium</taxon>
    </lineage>
</organism>